<keyword evidence="8" id="KW-0539">Nucleus</keyword>
<name>A0AAD7ZI98_DIPPU</name>
<evidence type="ECO:0000256" key="3">
    <source>
        <dbReference type="ARBA" id="ARBA00022723"/>
    </source>
</evidence>
<proteinExistence type="predicted"/>
<dbReference type="SMART" id="SM00356">
    <property type="entry name" value="ZnF_C3H1"/>
    <property type="match status" value="1"/>
</dbReference>
<keyword evidence="3 11" id="KW-0479">Metal-binding</keyword>
<dbReference type="GO" id="GO:0006397">
    <property type="term" value="P:mRNA processing"/>
    <property type="evidence" value="ECO:0007669"/>
    <property type="project" value="UniProtKB-KW"/>
</dbReference>
<evidence type="ECO:0000256" key="6">
    <source>
        <dbReference type="ARBA" id="ARBA00022833"/>
    </source>
</evidence>
<feature type="domain" description="C3H1-type" evidence="13">
    <location>
        <begin position="51"/>
        <end position="79"/>
    </location>
</feature>
<evidence type="ECO:0000256" key="11">
    <source>
        <dbReference type="PROSITE-ProRule" id="PRU00723"/>
    </source>
</evidence>
<keyword evidence="2" id="KW-0507">mRNA processing</keyword>
<organism evidence="14 15">
    <name type="scientific">Diploptera punctata</name>
    <name type="common">Pacific beetle cockroach</name>
    <dbReference type="NCBI Taxonomy" id="6984"/>
    <lineage>
        <taxon>Eukaryota</taxon>
        <taxon>Metazoa</taxon>
        <taxon>Ecdysozoa</taxon>
        <taxon>Arthropoda</taxon>
        <taxon>Hexapoda</taxon>
        <taxon>Insecta</taxon>
        <taxon>Pterygota</taxon>
        <taxon>Neoptera</taxon>
        <taxon>Polyneoptera</taxon>
        <taxon>Dictyoptera</taxon>
        <taxon>Blattodea</taxon>
        <taxon>Blaberoidea</taxon>
        <taxon>Blaberidae</taxon>
        <taxon>Diplopterinae</taxon>
        <taxon>Diploptera</taxon>
    </lineage>
</organism>
<dbReference type="Pfam" id="PF00642">
    <property type="entry name" value="zf-CCCH"/>
    <property type="match status" value="1"/>
</dbReference>
<dbReference type="PANTHER" id="PTHR16465:SF0">
    <property type="entry name" value="ZINC FINGER MATRIN-TYPE PROTEIN 5"/>
    <property type="match status" value="1"/>
</dbReference>
<evidence type="ECO:0000256" key="7">
    <source>
        <dbReference type="ARBA" id="ARBA00023187"/>
    </source>
</evidence>
<evidence type="ECO:0000256" key="10">
    <source>
        <dbReference type="ARBA" id="ARBA00076547"/>
    </source>
</evidence>
<evidence type="ECO:0000256" key="4">
    <source>
        <dbReference type="ARBA" id="ARBA00022728"/>
    </source>
</evidence>
<reference evidence="14" key="2">
    <citation type="submission" date="2023-05" db="EMBL/GenBank/DDBJ databases">
        <authorList>
            <person name="Fouks B."/>
        </authorList>
    </citation>
    <scope>NUCLEOTIDE SEQUENCE</scope>
    <source>
        <strain evidence="14">Stay&amp;Tobe</strain>
        <tissue evidence="14">Testes</tissue>
    </source>
</reference>
<keyword evidence="6 11" id="KW-0862">Zinc</keyword>
<evidence type="ECO:0000256" key="2">
    <source>
        <dbReference type="ARBA" id="ARBA00022664"/>
    </source>
</evidence>
<keyword evidence="15" id="KW-1185">Reference proteome</keyword>
<dbReference type="GO" id="GO:0008380">
    <property type="term" value="P:RNA splicing"/>
    <property type="evidence" value="ECO:0007669"/>
    <property type="project" value="UniProtKB-KW"/>
</dbReference>
<dbReference type="SUPFAM" id="SSF90229">
    <property type="entry name" value="CCCH zinc finger"/>
    <property type="match status" value="1"/>
</dbReference>
<keyword evidence="5 11" id="KW-0863">Zinc-finger</keyword>
<feature type="zinc finger region" description="C3H1-type" evidence="11">
    <location>
        <begin position="51"/>
        <end position="79"/>
    </location>
</feature>
<evidence type="ECO:0000256" key="5">
    <source>
        <dbReference type="ARBA" id="ARBA00022771"/>
    </source>
</evidence>
<evidence type="ECO:0000313" key="14">
    <source>
        <dbReference type="EMBL" id="KAJ9580388.1"/>
    </source>
</evidence>
<reference evidence="14" key="1">
    <citation type="journal article" date="2023" name="IScience">
        <title>Live-bearing cockroach genome reveals convergent evolutionary mechanisms linked to viviparity in insects and beyond.</title>
        <authorList>
            <person name="Fouks B."/>
            <person name="Harrison M.C."/>
            <person name="Mikhailova A.A."/>
            <person name="Marchal E."/>
            <person name="English S."/>
            <person name="Carruthers M."/>
            <person name="Jennings E.C."/>
            <person name="Chiamaka E.L."/>
            <person name="Frigard R.A."/>
            <person name="Pippel M."/>
            <person name="Attardo G.M."/>
            <person name="Benoit J.B."/>
            <person name="Bornberg-Bauer E."/>
            <person name="Tobe S.S."/>
        </authorList>
    </citation>
    <scope>NUCLEOTIDE SEQUENCE</scope>
    <source>
        <strain evidence="14">Stay&amp;Tobe</strain>
    </source>
</reference>
<dbReference type="SUPFAM" id="SSF57667">
    <property type="entry name" value="beta-beta-alpha zinc fingers"/>
    <property type="match status" value="1"/>
</dbReference>
<dbReference type="Gene3D" id="3.30.160.60">
    <property type="entry name" value="Classic Zinc Finger"/>
    <property type="match status" value="1"/>
</dbReference>
<evidence type="ECO:0000256" key="1">
    <source>
        <dbReference type="ARBA" id="ARBA00004123"/>
    </source>
</evidence>
<comment type="caution">
    <text evidence="14">The sequence shown here is derived from an EMBL/GenBank/DDBJ whole genome shotgun (WGS) entry which is preliminary data.</text>
</comment>
<evidence type="ECO:0000313" key="15">
    <source>
        <dbReference type="Proteomes" id="UP001233999"/>
    </source>
</evidence>
<dbReference type="FunFam" id="3.30.160.60:FF:000741">
    <property type="entry name" value="Zinc finger matrin-type protein 5"/>
    <property type="match status" value="1"/>
</dbReference>
<dbReference type="Pfam" id="PF06220">
    <property type="entry name" value="zf-U1"/>
    <property type="match status" value="1"/>
</dbReference>
<dbReference type="GO" id="GO:0008270">
    <property type="term" value="F:zinc ion binding"/>
    <property type="evidence" value="ECO:0007669"/>
    <property type="project" value="UniProtKB-KW"/>
</dbReference>
<dbReference type="PANTHER" id="PTHR16465">
    <property type="entry name" value="NUCLEASE-RELATED"/>
    <property type="match status" value="1"/>
</dbReference>
<dbReference type="InterPro" id="IPR013085">
    <property type="entry name" value="U1-CZ_Znf_C2H2"/>
</dbReference>
<keyword evidence="4" id="KW-0747">Spliceosome</keyword>
<dbReference type="Gene3D" id="4.10.1000.10">
    <property type="entry name" value="Zinc finger, CCCH-type"/>
    <property type="match status" value="1"/>
</dbReference>
<dbReference type="Proteomes" id="UP001233999">
    <property type="component" value="Unassembled WGS sequence"/>
</dbReference>
<evidence type="ECO:0000256" key="8">
    <source>
        <dbReference type="ARBA" id="ARBA00023242"/>
    </source>
</evidence>
<dbReference type="InterPro" id="IPR036236">
    <property type="entry name" value="Znf_C2H2_sf"/>
</dbReference>
<accession>A0AAD7ZI98</accession>
<dbReference type="InterPro" id="IPR000571">
    <property type="entry name" value="Znf_CCCH"/>
</dbReference>
<dbReference type="EMBL" id="JASPKZ010008343">
    <property type="protein sequence ID" value="KAJ9580388.1"/>
    <property type="molecule type" value="Genomic_DNA"/>
</dbReference>
<comment type="subcellular location">
    <subcellularLocation>
        <location evidence="1">Nucleus</location>
    </subcellularLocation>
</comment>
<dbReference type="GO" id="GO:0005689">
    <property type="term" value="C:U12-type spliceosomal complex"/>
    <property type="evidence" value="ECO:0007669"/>
    <property type="project" value="TreeGrafter"/>
</dbReference>
<evidence type="ECO:0000259" key="13">
    <source>
        <dbReference type="PROSITE" id="PS50103"/>
    </source>
</evidence>
<sequence length="169" mass="19697">MGKRYYCDYCDRSFIDDLEARKKHLNGSMHVRLRKEHYDAFRDVKTLYAEETSKEPCKRFMHTGECVFGGNCRFTHYTWQQLDLMRQHIESETKPQGSAAISVEPGEAMNKLSVWLKKRGKVVSATDMEPDMKHKWDLPPSLQGRQDLPPSLQPLAPHSFTNSEFEDWG</sequence>
<feature type="region of interest" description="Disordered" evidence="12">
    <location>
        <begin position="131"/>
        <end position="169"/>
    </location>
</feature>
<dbReference type="InterPro" id="IPR036855">
    <property type="entry name" value="Znf_CCCH_sf"/>
</dbReference>
<evidence type="ECO:0000256" key="9">
    <source>
        <dbReference type="ARBA" id="ARBA00067764"/>
    </source>
</evidence>
<evidence type="ECO:0000256" key="12">
    <source>
        <dbReference type="SAM" id="MobiDB-lite"/>
    </source>
</evidence>
<gene>
    <name evidence="14" type="ORF">L9F63_003964</name>
</gene>
<dbReference type="AlphaFoldDB" id="A0AAD7ZI98"/>
<keyword evidence="7" id="KW-0508">mRNA splicing</keyword>
<dbReference type="PROSITE" id="PS50103">
    <property type="entry name" value="ZF_C3H1"/>
    <property type="match status" value="1"/>
</dbReference>
<protein>
    <recommendedName>
        <fullName evidence="9">Zinc finger matrin-type protein 5</fullName>
    </recommendedName>
    <alternativeName>
        <fullName evidence="10">U11/U12 small nuclear ribonucleoprotein 20 kDa protein</fullName>
    </alternativeName>
</protein>